<dbReference type="EMBL" id="RQGF01000028">
    <property type="protein sequence ID" value="TGL61096.1"/>
    <property type="molecule type" value="Genomic_DNA"/>
</dbReference>
<reference evidence="4" key="1">
    <citation type="journal article" date="2019" name="PLoS Negl. Trop. Dis.">
        <title>Revisiting the worldwide diversity of Leptospira species in the environment.</title>
        <authorList>
            <person name="Vincent A.T."/>
            <person name="Schiettekatte O."/>
            <person name="Bourhy P."/>
            <person name="Veyrier F.J."/>
            <person name="Picardeau M."/>
        </authorList>
    </citation>
    <scope>NUCLEOTIDE SEQUENCE [LARGE SCALE GENOMIC DNA]</scope>
    <source>
        <strain evidence="4">201702455</strain>
    </source>
</reference>
<dbReference type="PANTHER" id="PTHR22946:SF12">
    <property type="entry name" value="CONIDIAL PIGMENT BIOSYNTHESIS PROTEIN AYG1 (AFU_ORTHOLOGUE AFUA_2G17550)"/>
    <property type="match status" value="1"/>
</dbReference>
<keyword evidence="4" id="KW-0378">Hydrolase</keyword>
<keyword evidence="2" id="KW-1133">Transmembrane helix</keyword>
<dbReference type="InterPro" id="IPR050261">
    <property type="entry name" value="FrsA_esterase"/>
</dbReference>
<dbReference type="Gene3D" id="3.40.50.1820">
    <property type="entry name" value="alpha/beta hydrolase"/>
    <property type="match status" value="1"/>
</dbReference>
<keyword evidence="5" id="KW-1185">Reference proteome</keyword>
<evidence type="ECO:0000259" key="3">
    <source>
        <dbReference type="Pfam" id="PF00561"/>
    </source>
</evidence>
<sequence>MIQRLFTRKHIFSINIIYLVASALVVFVNCGGVKKGRFFNDQAYHFQTLRAFNDIRTDGADTGEIIETIRHIEEGNAQSWFDAWEKTGDRVLQRAEALSDPVSRGQAYLRAHNYFRTAEFFLDPDDPKRPVAFDKQVKTFFSGLDSLSVQYEKIRIPYGKYHLNAIYYPGPKGSEKKPLIVMVNGFDGTMEELYFDLARNAYERGYSVLTYEGPGQGSIIRNQNLPFTYEWEKPTSAVLDTFLINHSKPNKMILVGVSLGGYLASRAAAFEKRFDGLVAYDVLYDFGKVAENATPGIALWLEKRELYSIIEILVKIKATFSSTFSWGVKNGRWTLGTKSTVETLSTMRKFTLNEVARNIKQDVLVFAAAEDHFIPLTQLDNFKKSLTNAKSVQAIVYDRESGGAEHCQLGAPTLWQADFFEWIRKFETK</sequence>
<dbReference type="PANTHER" id="PTHR22946">
    <property type="entry name" value="DIENELACTONE HYDROLASE DOMAIN-CONTAINING PROTEIN-RELATED"/>
    <property type="match status" value="1"/>
</dbReference>
<dbReference type="AlphaFoldDB" id="A0A4R9K4P2"/>
<dbReference type="Proteomes" id="UP000297762">
    <property type="component" value="Unassembled WGS sequence"/>
</dbReference>
<gene>
    <name evidence="4" type="ORF">EHQ64_11685</name>
</gene>
<dbReference type="SUPFAM" id="SSF53474">
    <property type="entry name" value="alpha/beta-Hydrolases"/>
    <property type="match status" value="1"/>
</dbReference>
<dbReference type="Gene3D" id="1.20.1440.110">
    <property type="entry name" value="acylaminoacyl peptidase"/>
    <property type="match status" value="1"/>
</dbReference>
<feature type="domain" description="AB hydrolase-1" evidence="3">
    <location>
        <begin position="178"/>
        <end position="392"/>
    </location>
</feature>
<name>A0A4R9K4P2_9LEPT</name>
<evidence type="ECO:0000313" key="5">
    <source>
        <dbReference type="Proteomes" id="UP000297762"/>
    </source>
</evidence>
<dbReference type="InterPro" id="IPR029058">
    <property type="entry name" value="AB_hydrolase_fold"/>
</dbReference>
<evidence type="ECO:0000256" key="1">
    <source>
        <dbReference type="ARBA" id="ARBA00038115"/>
    </source>
</evidence>
<evidence type="ECO:0000256" key="2">
    <source>
        <dbReference type="SAM" id="Phobius"/>
    </source>
</evidence>
<proteinExistence type="inferred from homology"/>
<comment type="caution">
    <text evidence="4">The sequence shown here is derived from an EMBL/GenBank/DDBJ whole genome shotgun (WGS) entry which is preliminary data.</text>
</comment>
<evidence type="ECO:0000313" key="4">
    <source>
        <dbReference type="EMBL" id="TGL61096.1"/>
    </source>
</evidence>
<dbReference type="InterPro" id="IPR000073">
    <property type="entry name" value="AB_hydrolase_1"/>
</dbReference>
<organism evidence="4 5">
    <name type="scientific">Leptospira sarikeiensis</name>
    <dbReference type="NCBI Taxonomy" id="2484943"/>
    <lineage>
        <taxon>Bacteria</taxon>
        <taxon>Pseudomonadati</taxon>
        <taxon>Spirochaetota</taxon>
        <taxon>Spirochaetia</taxon>
        <taxon>Leptospirales</taxon>
        <taxon>Leptospiraceae</taxon>
        <taxon>Leptospira</taxon>
    </lineage>
</organism>
<keyword evidence="2" id="KW-0812">Transmembrane</keyword>
<dbReference type="OrthoDB" id="9812921at2"/>
<keyword evidence="2" id="KW-0472">Membrane</keyword>
<protein>
    <submittedName>
        <fullName evidence="4">Alpha/beta fold hydrolase</fullName>
    </submittedName>
</protein>
<comment type="similarity">
    <text evidence="1">Belongs to the AB hydrolase superfamily. FUS2 hydrolase family.</text>
</comment>
<dbReference type="Pfam" id="PF00561">
    <property type="entry name" value="Abhydrolase_1"/>
    <property type="match status" value="1"/>
</dbReference>
<feature type="transmembrane region" description="Helical" evidence="2">
    <location>
        <begin position="12"/>
        <end position="29"/>
    </location>
</feature>
<accession>A0A4R9K4P2</accession>
<dbReference type="GO" id="GO:0016787">
    <property type="term" value="F:hydrolase activity"/>
    <property type="evidence" value="ECO:0007669"/>
    <property type="project" value="UniProtKB-KW"/>
</dbReference>